<feature type="transmembrane region" description="Helical" evidence="8">
    <location>
        <begin position="12"/>
        <end position="34"/>
    </location>
</feature>
<sequence>MSLSEYNICSCVIYIAVIVGGTFGNGLVCYIVYTNRNLRTAPNFQLVALAVADLIVCTIASPLRFVVSVRRLITSSAIINDGECFWETLTTFSSIIITVIMLAGISLTRFIGITNKVTKETMKKFINLSIVISFCIGICYGTIKANLGKGGPCGIIDVPEKVIIGAKIGIGITFVSLLVSMVSNICICCITQSNHRALKRALGDGGRHGKATNIATMKLSLRLVVCFMIIYLPITIHGILVINELVERNPSFANFLFAICCAGSAVNPIIYTLTSSAYKNHLPWKK</sequence>
<feature type="transmembrane region" description="Helical" evidence="8">
    <location>
        <begin position="163"/>
        <end position="190"/>
    </location>
</feature>
<organism evidence="10 11">
    <name type="scientific">Saccoglossus kowalevskii</name>
    <name type="common">Acorn worm</name>
    <dbReference type="NCBI Taxonomy" id="10224"/>
    <lineage>
        <taxon>Eukaryota</taxon>
        <taxon>Metazoa</taxon>
        <taxon>Hemichordata</taxon>
        <taxon>Enteropneusta</taxon>
        <taxon>Harrimaniidae</taxon>
        <taxon>Saccoglossus</taxon>
    </lineage>
</organism>
<dbReference type="CDD" id="cd00637">
    <property type="entry name" value="7tm_classA_rhodopsin-like"/>
    <property type="match status" value="1"/>
</dbReference>
<dbReference type="PROSITE" id="PS50262">
    <property type="entry name" value="G_PROTEIN_RECEP_F1_2"/>
    <property type="match status" value="1"/>
</dbReference>
<evidence type="ECO:0000256" key="8">
    <source>
        <dbReference type="SAM" id="Phobius"/>
    </source>
</evidence>
<evidence type="ECO:0000313" key="10">
    <source>
        <dbReference type="Proteomes" id="UP000694865"/>
    </source>
</evidence>
<comment type="subcellular location">
    <subcellularLocation>
        <location evidence="1">Membrane</location>
        <topology evidence="1">Multi-pass membrane protein</topology>
    </subcellularLocation>
</comment>
<feature type="domain" description="G-protein coupled receptors family 1 profile" evidence="9">
    <location>
        <begin position="24"/>
        <end position="271"/>
    </location>
</feature>
<evidence type="ECO:0000256" key="5">
    <source>
        <dbReference type="ARBA" id="ARBA00023136"/>
    </source>
</evidence>
<keyword evidence="4" id="KW-0297">G-protein coupled receptor</keyword>
<feature type="transmembrane region" description="Helical" evidence="8">
    <location>
        <begin position="92"/>
        <end position="113"/>
    </location>
</feature>
<proteinExistence type="predicted"/>
<keyword evidence="3 8" id="KW-1133">Transmembrane helix</keyword>
<evidence type="ECO:0000256" key="7">
    <source>
        <dbReference type="ARBA" id="ARBA00023224"/>
    </source>
</evidence>
<evidence type="ECO:0000256" key="2">
    <source>
        <dbReference type="ARBA" id="ARBA00022692"/>
    </source>
</evidence>
<feature type="transmembrane region" description="Helical" evidence="8">
    <location>
        <begin position="46"/>
        <end position="67"/>
    </location>
</feature>
<keyword evidence="2 8" id="KW-0812">Transmembrane</keyword>
<dbReference type="RefSeq" id="XP_006823150.1">
    <property type="nucleotide sequence ID" value="XM_006823087.1"/>
</dbReference>
<keyword evidence="6" id="KW-0675">Receptor</keyword>
<dbReference type="InterPro" id="IPR017452">
    <property type="entry name" value="GPCR_Rhodpsn_7TM"/>
</dbReference>
<dbReference type="Pfam" id="PF00001">
    <property type="entry name" value="7tm_1"/>
    <property type="match status" value="1"/>
</dbReference>
<feature type="transmembrane region" description="Helical" evidence="8">
    <location>
        <begin position="125"/>
        <end position="143"/>
    </location>
</feature>
<dbReference type="InterPro" id="IPR000276">
    <property type="entry name" value="GPCR_Rhodpsn"/>
</dbReference>
<keyword evidence="5 8" id="KW-0472">Membrane</keyword>
<evidence type="ECO:0000256" key="6">
    <source>
        <dbReference type="ARBA" id="ARBA00023170"/>
    </source>
</evidence>
<dbReference type="SUPFAM" id="SSF81321">
    <property type="entry name" value="Family A G protein-coupled receptor-like"/>
    <property type="match status" value="1"/>
</dbReference>
<feature type="transmembrane region" description="Helical" evidence="8">
    <location>
        <begin position="252"/>
        <end position="273"/>
    </location>
</feature>
<dbReference type="Proteomes" id="UP000694865">
    <property type="component" value="Unplaced"/>
</dbReference>
<evidence type="ECO:0000256" key="3">
    <source>
        <dbReference type="ARBA" id="ARBA00022989"/>
    </source>
</evidence>
<evidence type="ECO:0000313" key="11">
    <source>
        <dbReference type="RefSeq" id="XP_006823150.1"/>
    </source>
</evidence>
<dbReference type="Gene3D" id="1.20.1070.10">
    <property type="entry name" value="Rhodopsin 7-helix transmembrane proteins"/>
    <property type="match status" value="1"/>
</dbReference>
<keyword evidence="10" id="KW-1185">Reference proteome</keyword>
<dbReference type="PRINTS" id="PR00237">
    <property type="entry name" value="GPCRRHODOPSN"/>
</dbReference>
<reference evidence="11" key="1">
    <citation type="submission" date="2025-08" db="UniProtKB">
        <authorList>
            <consortium name="RefSeq"/>
        </authorList>
    </citation>
    <scope>IDENTIFICATION</scope>
    <source>
        <tissue evidence="11">Testes</tissue>
    </source>
</reference>
<dbReference type="PANTHER" id="PTHR24243">
    <property type="entry name" value="G-PROTEIN COUPLED RECEPTOR"/>
    <property type="match status" value="1"/>
</dbReference>
<feature type="transmembrane region" description="Helical" evidence="8">
    <location>
        <begin position="219"/>
        <end position="240"/>
    </location>
</feature>
<dbReference type="PANTHER" id="PTHR24243:SF208">
    <property type="entry name" value="PYROKININ-1 RECEPTOR"/>
    <property type="match status" value="1"/>
</dbReference>
<keyword evidence="7" id="KW-0807">Transducer</keyword>
<evidence type="ECO:0000256" key="1">
    <source>
        <dbReference type="ARBA" id="ARBA00004141"/>
    </source>
</evidence>
<accession>A0ABM0MT09</accession>
<protein>
    <submittedName>
        <fullName evidence="11">Probable G-protein coupled receptor 83-like</fullName>
    </submittedName>
</protein>
<dbReference type="GeneID" id="102809621"/>
<gene>
    <name evidence="11" type="primary">LOC102809621</name>
</gene>
<evidence type="ECO:0000259" key="9">
    <source>
        <dbReference type="PROSITE" id="PS50262"/>
    </source>
</evidence>
<evidence type="ECO:0000256" key="4">
    <source>
        <dbReference type="ARBA" id="ARBA00023040"/>
    </source>
</evidence>
<name>A0ABM0MT09_SACKO</name>